<name>A0A420DGN8_9FLAO</name>
<comment type="caution">
    <text evidence="3">The sequence shown here is derived from an EMBL/GenBank/DDBJ whole genome shotgun (WGS) entry which is preliminary data.</text>
</comment>
<dbReference type="OrthoDB" id="1261237at2"/>
<dbReference type="InterPro" id="IPR046551">
    <property type="entry name" value="DUF6705"/>
</dbReference>
<reference evidence="3 4" key="1">
    <citation type="submission" date="2018-09" db="EMBL/GenBank/DDBJ databases">
        <title>Genomic Encyclopedia of Archaeal and Bacterial Type Strains, Phase II (KMG-II): from individual species to whole genera.</title>
        <authorList>
            <person name="Goeker M."/>
        </authorList>
    </citation>
    <scope>NUCLEOTIDE SEQUENCE [LARGE SCALE GENOMIC DNA]</scope>
    <source>
        <strain evidence="3 4">DSM 26283</strain>
    </source>
</reference>
<evidence type="ECO:0000256" key="1">
    <source>
        <dbReference type="SAM" id="SignalP"/>
    </source>
</evidence>
<evidence type="ECO:0000259" key="2">
    <source>
        <dbReference type="Pfam" id="PF20448"/>
    </source>
</evidence>
<keyword evidence="1" id="KW-0732">Signal</keyword>
<dbReference type="AlphaFoldDB" id="A0A420DGN8"/>
<feature type="signal peptide" evidence="1">
    <location>
        <begin position="1"/>
        <end position="18"/>
    </location>
</feature>
<dbReference type="Proteomes" id="UP000284892">
    <property type="component" value="Unassembled WGS sequence"/>
</dbReference>
<dbReference type="EMBL" id="RAQJ01000004">
    <property type="protein sequence ID" value="RKE92239.1"/>
    <property type="molecule type" value="Genomic_DNA"/>
</dbReference>
<accession>A0A420DGN8</accession>
<dbReference type="Pfam" id="PF20448">
    <property type="entry name" value="DUF6705"/>
    <property type="match status" value="1"/>
</dbReference>
<dbReference type="RefSeq" id="WP_147376127.1">
    <property type="nucleotide sequence ID" value="NZ_RAQJ01000004.1"/>
</dbReference>
<proteinExistence type="predicted"/>
<gene>
    <name evidence="3" type="ORF">BXY80_2157</name>
</gene>
<feature type="domain" description="DUF6705" evidence="2">
    <location>
        <begin position="1"/>
        <end position="201"/>
    </location>
</feature>
<keyword evidence="4" id="KW-1185">Reference proteome</keyword>
<feature type="chain" id="PRO_5019306318" description="DUF6705 domain-containing protein" evidence="1">
    <location>
        <begin position="19"/>
        <end position="201"/>
    </location>
</feature>
<evidence type="ECO:0000313" key="3">
    <source>
        <dbReference type="EMBL" id="RKE92239.1"/>
    </source>
</evidence>
<sequence length="201" mass="23479">MKHYIIITLLLISTICNAQIKPIETEWDQSNISERNTYFKDVNNVLNKFLGTWKYEDTSNNLVFEITFSKLINQEQIFDNYADELSAQFKLIINGVEQYNTYNTLCNDCFIPKGFCSYEEGFENDEFVYTEPNVNMYVANFAEPNIERYVLSSDLKLEYQFSLGSPAQLIWTNKTGTVKRIATGQHMNVYQMPMNMVLIKQ</sequence>
<organism evidence="3 4">
    <name type="scientific">Ichthyenterobacterium magnum</name>
    <dbReference type="NCBI Taxonomy" id="1230530"/>
    <lineage>
        <taxon>Bacteria</taxon>
        <taxon>Pseudomonadati</taxon>
        <taxon>Bacteroidota</taxon>
        <taxon>Flavobacteriia</taxon>
        <taxon>Flavobacteriales</taxon>
        <taxon>Flavobacteriaceae</taxon>
        <taxon>Ichthyenterobacterium</taxon>
    </lineage>
</organism>
<protein>
    <recommendedName>
        <fullName evidence="2">DUF6705 domain-containing protein</fullName>
    </recommendedName>
</protein>
<evidence type="ECO:0000313" key="4">
    <source>
        <dbReference type="Proteomes" id="UP000284892"/>
    </source>
</evidence>